<feature type="region of interest" description="Disordered" evidence="1">
    <location>
        <begin position="95"/>
        <end position="140"/>
    </location>
</feature>
<gene>
    <name evidence="3" type="ORF">RGD00_03800</name>
</gene>
<name>A0ABU1F5J8_9RHOB</name>
<evidence type="ECO:0000313" key="3">
    <source>
        <dbReference type="EMBL" id="MDR5651714.1"/>
    </source>
</evidence>
<dbReference type="PROSITE" id="PS50937">
    <property type="entry name" value="HTH_MERR_2"/>
    <property type="match status" value="1"/>
</dbReference>
<evidence type="ECO:0000256" key="1">
    <source>
        <dbReference type="SAM" id="MobiDB-lite"/>
    </source>
</evidence>
<feature type="region of interest" description="Disordered" evidence="1">
    <location>
        <begin position="166"/>
        <end position="300"/>
    </location>
</feature>
<proteinExistence type="predicted"/>
<feature type="domain" description="HTH merR-type" evidence="2">
    <location>
        <begin position="10"/>
        <end position="78"/>
    </location>
</feature>
<feature type="compositionally biased region" description="Pro residues" evidence="1">
    <location>
        <begin position="249"/>
        <end position="267"/>
    </location>
</feature>
<comment type="caution">
    <text evidence="3">The sequence shown here is derived from an EMBL/GenBank/DDBJ whole genome shotgun (WGS) entry which is preliminary data.</text>
</comment>
<dbReference type="Gene3D" id="1.10.1660.10">
    <property type="match status" value="1"/>
</dbReference>
<reference evidence="3 4" key="1">
    <citation type="submission" date="2023-09" db="EMBL/GenBank/DDBJ databases">
        <title>Xinfangfangia sedmenti sp. nov., isolated the sedment.</title>
        <authorList>
            <person name="Xu L."/>
        </authorList>
    </citation>
    <scope>NUCLEOTIDE SEQUENCE [LARGE SCALE GENOMIC DNA]</scope>
    <source>
        <strain evidence="3 4">LG-4</strain>
    </source>
</reference>
<feature type="compositionally biased region" description="Pro residues" evidence="1">
    <location>
        <begin position="205"/>
        <end position="218"/>
    </location>
</feature>
<evidence type="ECO:0000313" key="4">
    <source>
        <dbReference type="Proteomes" id="UP001247754"/>
    </source>
</evidence>
<dbReference type="InterPro" id="IPR009061">
    <property type="entry name" value="DNA-bd_dom_put_sf"/>
</dbReference>
<protein>
    <submittedName>
        <fullName evidence="3">MerR family transcriptional regulator</fullName>
    </submittedName>
</protein>
<dbReference type="InterPro" id="IPR000551">
    <property type="entry name" value="MerR-type_HTH_dom"/>
</dbReference>
<keyword evidence="4" id="KW-1185">Reference proteome</keyword>
<dbReference type="SMART" id="SM00422">
    <property type="entry name" value="HTH_MERR"/>
    <property type="match status" value="1"/>
</dbReference>
<organism evidence="3 4">
    <name type="scientific">Ruixingdingia sedimenti</name>
    <dbReference type="NCBI Taxonomy" id="3073604"/>
    <lineage>
        <taxon>Bacteria</taxon>
        <taxon>Pseudomonadati</taxon>
        <taxon>Pseudomonadota</taxon>
        <taxon>Alphaproteobacteria</taxon>
        <taxon>Rhodobacterales</taxon>
        <taxon>Paracoccaceae</taxon>
        <taxon>Ruixingdingia</taxon>
    </lineage>
</organism>
<dbReference type="CDD" id="cd04765">
    <property type="entry name" value="HTH_MlrA-like_sg2"/>
    <property type="match status" value="1"/>
</dbReference>
<feature type="compositionally biased region" description="Pro residues" evidence="1">
    <location>
        <begin position="99"/>
        <end position="115"/>
    </location>
</feature>
<accession>A0ABU1F5J8</accession>
<evidence type="ECO:0000259" key="2">
    <source>
        <dbReference type="PROSITE" id="PS50937"/>
    </source>
</evidence>
<feature type="compositionally biased region" description="Low complexity" evidence="1">
    <location>
        <begin position="131"/>
        <end position="140"/>
    </location>
</feature>
<dbReference type="RefSeq" id="WP_310455965.1">
    <property type="nucleotide sequence ID" value="NZ_JAVKPH010000003.1"/>
</dbReference>
<sequence length="344" mass="35487">MEKSPDAFRTISEVADLLETPPHVLRFWETRFPQVRPVKRAGGRRYYRPADIALLAGIRALLHDQGMTIRGVQKILREQGVRHVMDLPEAVVPAGAPAAIPPAQPPETAAPPAAAPGPTDLPERPDPPEAPGVEPVPEAADPLDLSADAASADAGEDVAGQAFAAPADLPDDAGQPGGVAEPAVLPGAEASSRPAPRLSLVSAAPPVPDPAAPPPEADPMPEDTAPQPEDAAMDPRQSDLFNHAAPPADSAPPPAPDSLPDPEPAAPADPARESVPPESATISLPDIAAEDPVPETGAAPTAAARLRRLGPAALGRHRAALLSVHARLTDLHRRQTAAARGRRG</sequence>
<dbReference type="SUPFAM" id="SSF46955">
    <property type="entry name" value="Putative DNA-binding domain"/>
    <property type="match status" value="1"/>
</dbReference>
<dbReference type="Proteomes" id="UP001247754">
    <property type="component" value="Unassembled WGS sequence"/>
</dbReference>
<dbReference type="EMBL" id="JAVKPH010000003">
    <property type="protein sequence ID" value="MDR5651714.1"/>
    <property type="molecule type" value="Genomic_DNA"/>
</dbReference>
<dbReference type="Pfam" id="PF13411">
    <property type="entry name" value="MerR_1"/>
    <property type="match status" value="1"/>
</dbReference>